<proteinExistence type="predicted"/>
<dbReference type="InterPro" id="IPR009327">
    <property type="entry name" value="Cupin_DUF985"/>
</dbReference>
<protein>
    <recommendedName>
        <fullName evidence="2">DUF985 domain-containing protein</fullName>
    </recommendedName>
</protein>
<keyword evidence="1" id="KW-0812">Transmembrane</keyword>
<keyword evidence="4" id="KW-1185">Reference proteome</keyword>
<accession>A0A914A1K6</accession>
<dbReference type="Pfam" id="PF06172">
    <property type="entry name" value="Cupin_5"/>
    <property type="match status" value="1"/>
</dbReference>
<dbReference type="CDD" id="cd06121">
    <property type="entry name" value="cupin_YML079wp"/>
    <property type="match status" value="1"/>
</dbReference>
<dbReference type="PANTHER" id="PTHR33387">
    <property type="entry name" value="RMLC-LIKE JELLY ROLL FOLD PROTEIN"/>
    <property type="match status" value="1"/>
</dbReference>
<organism evidence="3 4">
    <name type="scientific">Patiria miniata</name>
    <name type="common">Bat star</name>
    <name type="synonym">Asterina miniata</name>
    <dbReference type="NCBI Taxonomy" id="46514"/>
    <lineage>
        <taxon>Eukaryota</taxon>
        <taxon>Metazoa</taxon>
        <taxon>Echinodermata</taxon>
        <taxon>Eleutherozoa</taxon>
        <taxon>Asterozoa</taxon>
        <taxon>Asteroidea</taxon>
        <taxon>Valvatacea</taxon>
        <taxon>Valvatida</taxon>
        <taxon>Asterinidae</taxon>
        <taxon>Patiria</taxon>
    </lineage>
</organism>
<dbReference type="GeneID" id="119729232"/>
<evidence type="ECO:0000313" key="3">
    <source>
        <dbReference type="EnsemblMetazoa" id="XP_038057738.1"/>
    </source>
</evidence>
<dbReference type="SUPFAM" id="SSF51182">
    <property type="entry name" value="RmlC-like cupins"/>
    <property type="match status" value="1"/>
</dbReference>
<reference evidence="3" key="1">
    <citation type="submission" date="2022-11" db="UniProtKB">
        <authorList>
            <consortium name="EnsemblMetazoa"/>
        </authorList>
    </citation>
    <scope>IDENTIFICATION</scope>
</reference>
<sequence>MIAYILLGLHTYKVWCIYLSHSGPRAYHQAVKSTTVGYRLSSFLVLLSLFYMTFAIMATHNNGKISADDIIQELNLSPHPEGGFYRRTYRSELKTEAGLPQGSAIYYLVTAERGSAWHRIHGSDELWHFYAGDPVEVRTASPDGILRDTRVLGPGVLQGQRPQLLIPSNHWQYGRCLGEWTLFGCSVCPGFDIDSLELAPKGWQPKVE</sequence>
<name>A0A914A1K6_PATMI</name>
<dbReference type="AlphaFoldDB" id="A0A914A1K6"/>
<feature type="transmembrane region" description="Helical" evidence="1">
    <location>
        <begin position="40"/>
        <end position="58"/>
    </location>
</feature>
<dbReference type="Gene3D" id="2.60.120.10">
    <property type="entry name" value="Jelly Rolls"/>
    <property type="match status" value="1"/>
</dbReference>
<dbReference type="InterPro" id="IPR011051">
    <property type="entry name" value="RmlC_Cupin_sf"/>
</dbReference>
<dbReference type="InterPro" id="IPR039935">
    <property type="entry name" value="YML079W-like"/>
</dbReference>
<evidence type="ECO:0000313" key="4">
    <source>
        <dbReference type="Proteomes" id="UP000887568"/>
    </source>
</evidence>
<dbReference type="OrthoDB" id="6614653at2759"/>
<dbReference type="EnsemblMetazoa" id="XM_038201810.1">
    <property type="protein sequence ID" value="XP_038057738.1"/>
    <property type="gene ID" value="LOC119729232"/>
</dbReference>
<dbReference type="RefSeq" id="XP_038057738.1">
    <property type="nucleotide sequence ID" value="XM_038201810.1"/>
</dbReference>
<feature type="domain" description="DUF985" evidence="2">
    <location>
        <begin position="69"/>
        <end position="199"/>
    </location>
</feature>
<dbReference type="Proteomes" id="UP000887568">
    <property type="component" value="Unplaced"/>
</dbReference>
<dbReference type="PANTHER" id="PTHR33387:SF3">
    <property type="entry name" value="DUF985 DOMAIN-CONTAINING PROTEIN"/>
    <property type="match status" value="1"/>
</dbReference>
<evidence type="ECO:0000259" key="2">
    <source>
        <dbReference type="Pfam" id="PF06172"/>
    </source>
</evidence>
<dbReference type="InterPro" id="IPR014710">
    <property type="entry name" value="RmlC-like_jellyroll"/>
</dbReference>
<keyword evidence="1" id="KW-1133">Transmembrane helix</keyword>
<evidence type="ECO:0000256" key="1">
    <source>
        <dbReference type="SAM" id="Phobius"/>
    </source>
</evidence>
<keyword evidence="1" id="KW-0472">Membrane</keyword>